<name>A0A9P6UY68_9FUNG</name>
<sequence>MICESEIRPSHDMDVDPPAEINAKVRVSDVGRWVFKAGRRAIKEEQDMVLRDQHQSSTFPINNHHRLGICKAKPRACKDTLEELSLEFQMMTATTLGPPDRVCSVRAL</sequence>
<proteinExistence type="predicted"/>
<dbReference type="AlphaFoldDB" id="A0A9P6UY68"/>
<dbReference type="EMBL" id="JAAAIP010000128">
    <property type="protein sequence ID" value="KAG0324995.1"/>
    <property type="molecule type" value="Genomic_DNA"/>
</dbReference>
<protein>
    <submittedName>
        <fullName evidence="1">Uncharacterized protein</fullName>
    </submittedName>
</protein>
<evidence type="ECO:0000313" key="2">
    <source>
        <dbReference type="Proteomes" id="UP000738325"/>
    </source>
</evidence>
<gene>
    <name evidence="1" type="ORF">BGZ99_001150</name>
</gene>
<comment type="caution">
    <text evidence="1">The sequence shown here is derived from an EMBL/GenBank/DDBJ whole genome shotgun (WGS) entry which is preliminary data.</text>
</comment>
<evidence type="ECO:0000313" key="1">
    <source>
        <dbReference type="EMBL" id="KAG0324995.1"/>
    </source>
</evidence>
<organism evidence="1 2">
    <name type="scientific">Dissophora globulifera</name>
    <dbReference type="NCBI Taxonomy" id="979702"/>
    <lineage>
        <taxon>Eukaryota</taxon>
        <taxon>Fungi</taxon>
        <taxon>Fungi incertae sedis</taxon>
        <taxon>Mucoromycota</taxon>
        <taxon>Mortierellomycotina</taxon>
        <taxon>Mortierellomycetes</taxon>
        <taxon>Mortierellales</taxon>
        <taxon>Mortierellaceae</taxon>
        <taxon>Dissophora</taxon>
    </lineage>
</organism>
<reference evidence="1" key="1">
    <citation type="journal article" date="2020" name="Fungal Divers.">
        <title>Resolving the Mortierellaceae phylogeny through synthesis of multi-gene phylogenetics and phylogenomics.</title>
        <authorList>
            <person name="Vandepol N."/>
            <person name="Liber J."/>
            <person name="Desiro A."/>
            <person name="Na H."/>
            <person name="Kennedy M."/>
            <person name="Barry K."/>
            <person name="Grigoriev I.V."/>
            <person name="Miller A.N."/>
            <person name="O'Donnell K."/>
            <person name="Stajich J.E."/>
            <person name="Bonito G."/>
        </authorList>
    </citation>
    <scope>NUCLEOTIDE SEQUENCE</scope>
    <source>
        <strain evidence="1">REB-010B</strain>
    </source>
</reference>
<dbReference type="Proteomes" id="UP000738325">
    <property type="component" value="Unassembled WGS sequence"/>
</dbReference>
<accession>A0A9P6UY68</accession>
<keyword evidence="2" id="KW-1185">Reference proteome</keyword>